<gene>
    <name evidence="1" type="ORF">M413DRAFT_258917</name>
</gene>
<protein>
    <submittedName>
        <fullName evidence="1">Uncharacterized protein</fullName>
    </submittedName>
</protein>
<dbReference type="HOGENOM" id="CLU_1749887_0_0_1"/>
<reference evidence="2" key="2">
    <citation type="submission" date="2015-01" db="EMBL/GenBank/DDBJ databases">
        <title>Evolutionary Origins and Diversification of the Mycorrhizal Mutualists.</title>
        <authorList>
            <consortium name="DOE Joint Genome Institute"/>
            <consortium name="Mycorrhizal Genomics Consortium"/>
            <person name="Kohler A."/>
            <person name="Kuo A."/>
            <person name="Nagy L.G."/>
            <person name="Floudas D."/>
            <person name="Copeland A."/>
            <person name="Barry K.W."/>
            <person name="Cichocki N."/>
            <person name="Veneault-Fourrey C."/>
            <person name="LaButti K."/>
            <person name="Lindquist E.A."/>
            <person name="Lipzen A."/>
            <person name="Lundell T."/>
            <person name="Morin E."/>
            <person name="Murat C."/>
            <person name="Riley R."/>
            <person name="Ohm R."/>
            <person name="Sun H."/>
            <person name="Tunlid A."/>
            <person name="Henrissat B."/>
            <person name="Grigoriev I.V."/>
            <person name="Hibbett D.S."/>
            <person name="Martin F."/>
        </authorList>
    </citation>
    <scope>NUCLEOTIDE SEQUENCE [LARGE SCALE GENOMIC DNA]</scope>
    <source>
        <strain evidence="2">h7</strain>
    </source>
</reference>
<organism evidence="1 2">
    <name type="scientific">Hebeloma cylindrosporum</name>
    <dbReference type="NCBI Taxonomy" id="76867"/>
    <lineage>
        <taxon>Eukaryota</taxon>
        <taxon>Fungi</taxon>
        <taxon>Dikarya</taxon>
        <taxon>Basidiomycota</taxon>
        <taxon>Agaricomycotina</taxon>
        <taxon>Agaricomycetes</taxon>
        <taxon>Agaricomycetidae</taxon>
        <taxon>Agaricales</taxon>
        <taxon>Agaricineae</taxon>
        <taxon>Hymenogastraceae</taxon>
        <taxon>Hebeloma</taxon>
    </lineage>
</organism>
<dbReference type="Proteomes" id="UP000053424">
    <property type="component" value="Unassembled WGS sequence"/>
</dbReference>
<evidence type="ECO:0000313" key="2">
    <source>
        <dbReference type="Proteomes" id="UP000053424"/>
    </source>
</evidence>
<reference evidence="1 2" key="1">
    <citation type="submission" date="2014-04" db="EMBL/GenBank/DDBJ databases">
        <authorList>
            <consortium name="DOE Joint Genome Institute"/>
            <person name="Kuo A."/>
            <person name="Gay G."/>
            <person name="Dore J."/>
            <person name="Kohler A."/>
            <person name="Nagy L.G."/>
            <person name="Floudas D."/>
            <person name="Copeland A."/>
            <person name="Barry K.W."/>
            <person name="Cichocki N."/>
            <person name="Veneault-Fourrey C."/>
            <person name="LaButti K."/>
            <person name="Lindquist E.A."/>
            <person name="Lipzen A."/>
            <person name="Lundell T."/>
            <person name="Morin E."/>
            <person name="Murat C."/>
            <person name="Sun H."/>
            <person name="Tunlid A."/>
            <person name="Henrissat B."/>
            <person name="Grigoriev I.V."/>
            <person name="Hibbett D.S."/>
            <person name="Martin F."/>
            <person name="Nordberg H.P."/>
            <person name="Cantor M.N."/>
            <person name="Hua S.X."/>
        </authorList>
    </citation>
    <scope>NUCLEOTIDE SEQUENCE [LARGE SCALE GENOMIC DNA]</scope>
    <source>
        <strain evidence="2">h7</strain>
    </source>
</reference>
<proteinExistence type="predicted"/>
<keyword evidence="2" id="KW-1185">Reference proteome</keyword>
<evidence type="ECO:0000313" key="1">
    <source>
        <dbReference type="EMBL" id="KIM37640.1"/>
    </source>
</evidence>
<sequence length="149" mass="16771">MSRMCTQISSFYTLPLCLGCRGQAGMRLVHEILTTQHTSSLTSKSWIFNISPKFNSVLQHPEPLLAPPFKSHGRTLLFLYIEQFHGELVQLLTYRVQHFKEVAHALGPLTMLYLETANGSELALSWVCQCAPGVQNPSRVFISFSGFKI</sequence>
<name>A0A0C3BLT2_HEBCY</name>
<dbReference type="EMBL" id="KN831796">
    <property type="protein sequence ID" value="KIM37640.1"/>
    <property type="molecule type" value="Genomic_DNA"/>
</dbReference>
<dbReference type="AlphaFoldDB" id="A0A0C3BLT2"/>
<accession>A0A0C3BLT2</accession>